<feature type="chain" id="PRO_5001996653" evidence="2">
    <location>
        <begin position="19"/>
        <end position="45"/>
    </location>
</feature>
<sequence>MRPIITLLLLAAMTNVAAQETRHARTEVADDRRHARRRGLAQPPA</sequence>
<dbReference type="AlphaFoldDB" id="A0A0A2WGF3"/>
<dbReference type="Proteomes" id="UP000030518">
    <property type="component" value="Unassembled WGS sequence"/>
</dbReference>
<comment type="caution">
    <text evidence="3">The sequence shown here is derived from an EMBL/GenBank/DDBJ whole genome shotgun (WGS) entry which is preliminary data.</text>
</comment>
<accession>A0A0A2WGF3</accession>
<reference evidence="3 4" key="1">
    <citation type="submission" date="2014-09" db="EMBL/GenBank/DDBJ databases">
        <title>Genome sequences of Lysobacter dokdonensis DS-58.</title>
        <authorList>
            <person name="Kim J.F."/>
            <person name="Kwak M.-J."/>
        </authorList>
    </citation>
    <scope>NUCLEOTIDE SEQUENCE [LARGE SCALE GENOMIC DNA]</scope>
    <source>
        <strain evidence="3 4">DS-58</strain>
    </source>
</reference>
<feature type="compositionally biased region" description="Basic and acidic residues" evidence="1">
    <location>
        <begin position="20"/>
        <end position="33"/>
    </location>
</feature>
<feature type="region of interest" description="Disordered" evidence="1">
    <location>
        <begin position="19"/>
        <end position="45"/>
    </location>
</feature>
<protein>
    <submittedName>
        <fullName evidence="3">Uncharacterized protein</fullName>
    </submittedName>
</protein>
<dbReference type="EMBL" id="JRKJ01000008">
    <property type="protein sequence ID" value="KGQ19261.1"/>
    <property type="molecule type" value="Genomic_DNA"/>
</dbReference>
<evidence type="ECO:0000313" key="4">
    <source>
        <dbReference type="Proteomes" id="UP000030518"/>
    </source>
</evidence>
<evidence type="ECO:0000313" key="3">
    <source>
        <dbReference type="EMBL" id="KGQ19261.1"/>
    </source>
</evidence>
<feature type="signal peptide" evidence="2">
    <location>
        <begin position="1"/>
        <end position="18"/>
    </location>
</feature>
<name>A0A0A2WGF3_9GAMM</name>
<evidence type="ECO:0000256" key="2">
    <source>
        <dbReference type="SAM" id="SignalP"/>
    </source>
</evidence>
<organism evidence="3 4">
    <name type="scientific">Lysobacter dokdonensis DS-58</name>
    <dbReference type="NCBI Taxonomy" id="1300345"/>
    <lineage>
        <taxon>Bacteria</taxon>
        <taxon>Pseudomonadati</taxon>
        <taxon>Pseudomonadota</taxon>
        <taxon>Gammaproteobacteria</taxon>
        <taxon>Lysobacterales</taxon>
        <taxon>Lysobacteraceae</taxon>
        <taxon>Noviluteimonas</taxon>
    </lineage>
</organism>
<keyword evidence="2" id="KW-0732">Signal</keyword>
<dbReference type="STRING" id="1300345.LF41_2907"/>
<proteinExistence type="predicted"/>
<evidence type="ECO:0000256" key="1">
    <source>
        <dbReference type="SAM" id="MobiDB-lite"/>
    </source>
</evidence>
<keyword evidence="4" id="KW-1185">Reference proteome</keyword>
<gene>
    <name evidence="3" type="ORF">LF41_2907</name>
</gene>